<dbReference type="OrthoDB" id="8605535at2"/>
<keyword evidence="1" id="KW-1133">Transmembrane helix</keyword>
<dbReference type="STRING" id="1499686.BN1079_02356"/>
<feature type="transmembrane region" description="Helical" evidence="1">
    <location>
        <begin position="456"/>
        <end position="484"/>
    </location>
</feature>
<feature type="transmembrane region" description="Helical" evidence="1">
    <location>
        <begin position="414"/>
        <end position="436"/>
    </location>
</feature>
<dbReference type="HOGENOM" id="CLU_050470_0_0_6"/>
<feature type="transmembrane region" description="Helical" evidence="1">
    <location>
        <begin position="221"/>
        <end position="242"/>
    </location>
</feature>
<evidence type="ECO:0000313" key="3">
    <source>
        <dbReference type="Proteomes" id="UP000053902"/>
    </source>
</evidence>
<protein>
    <submittedName>
        <fullName evidence="2">Putative integral membrane protein</fullName>
    </submittedName>
</protein>
<proteinExistence type="predicted"/>
<sequence length="491" mass="53295">MKDRDLCSYQELHKPKGQFATRSEYLEHELEIMAPKRWGINLPFRDYRFEYEDWVPAMAATIGKIVMVAAIVSTFAAPLGLSDDFVIENVRFEMLIAALLFVVLFSGFLNPTSNLAGTHGPLIPLIPLIVASGGHPMALGIMVGVLGFTLGVFKGGSLLARLTSDGVCGGLLLYLGFIGVTSQIKVLFEWANGFDMGYIAFVVVFATIVMYAYLEHIRLRWLAIPLGCVLAAVISFALGAPFEFETEPGIPNLNPAYWWGEDTGWQLGLPGLHHFVAVFPFAVLAVAMWSPDFLGHRIFQQLNYPHKAQKVLMNIDDTMCVAAARQVVGTALGGGNLASSWGTFLVPAAIAKRPIPAGAMLTGLLCVIAALWGYPMDLAIWPPVLSVALLVGVFLPLLEAGMQMTREGKTSQSAAIVVFSSALVNPVFGWSLTVLLDNMGLVGDKAHSQSLSRLHRWIIPLLVFVVLCGVMLGIGMFPGIPALFESFRLAQ</sequence>
<feature type="transmembrane region" description="Helical" evidence="1">
    <location>
        <begin position="355"/>
        <end position="374"/>
    </location>
</feature>
<gene>
    <name evidence="2" type="ORF">BN1079_02356</name>
</gene>
<dbReference type="AlphaFoldDB" id="A0A078LUT7"/>
<accession>A0A078LUT7</accession>
<feature type="transmembrane region" description="Helical" evidence="1">
    <location>
        <begin position="92"/>
        <end position="109"/>
    </location>
</feature>
<keyword evidence="1" id="KW-0472">Membrane</keyword>
<dbReference type="EMBL" id="CCSF01000001">
    <property type="protein sequence ID" value="CDZ95025.1"/>
    <property type="molecule type" value="Genomic_DNA"/>
</dbReference>
<feature type="transmembrane region" description="Helical" evidence="1">
    <location>
        <begin position="54"/>
        <end position="80"/>
    </location>
</feature>
<dbReference type="Proteomes" id="UP000053902">
    <property type="component" value="Unassembled WGS sequence"/>
</dbReference>
<evidence type="ECO:0000313" key="2">
    <source>
        <dbReference type="EMBL" id="CDZ95025.1"/>
    </source>
</evidence>
<feature type="transmembrane region" description="Helical" evidence="1">
    <location>
        <begin position="272"/>
        <end position="290"/>
    </location>
</feature>
<dbReference type="InterPro" id="IPR021794">
    <property type="entry name" value="DUF3360"/>
</dbReference>
<dbReference type="RefSeq" id="WP_074436838.1">
    <property type="nucleotide sequence ID" value="NZ_CCSF01000001.1"/>
</dbReference>
<dbReference type="eggNOG" id="ENOG502Z8UK">
    <property type="taxonomic scope" value="Bacteria"/>
</dbReference>
<reference evidence="2 3" key="1">
    <citation type="submission" date="2014-07" db="EMBL/GenBank/DDBJ databases">
        <authorList>
            <person name="Urmite Genomes Urmite Genomes"/>
        </authorList>
    </citation>
    <scope>NUCLEOTIDE SEQUENCE [LARGE SCALE GENOMIC DNA]</scope>
    <source>
        <strain evidence="2 3">20_BN</strain>
    </source>
</reference>
<keyword evidence="1" id="KW-0812">Transmembrane</keyword>
<name>A0A078LUT7_9PSED</name>
<feature type="transmembrane region" description="Helical" evidence="1">
    <location>
        <begin position="380"/>
        <end position="402"/>
    </location>
</feature>
<feature type="transmembrane region" description="Helical" evidence="1">
    <location>
        <begin position="196"/>
        <end position="214"/>
    </location>
</feature>
<dbReference type="Pfam" id="PF11840">
    <property type="entry name" value="DUF3360"/>
    <property type="match status" value="1"/>
</dbReference>
<evidence type="ECO:0000256" key="1">
    <source>
        <dbReference type="SAM" id="Phobius"/>
    </source>
</evidence>
<organism evidence="2 3">
    <name type="scientific">Pseudomonas saudiphocaensis</name>
    <dbReference type="NCBI Taxonomy" id="1499686"/>
    <lineage>
        <taxon>Bacteria</taxon>
        <taxon>Pseudomonadati</taxon>
        <taxon>Pseudomonadota</taxon>
        <taxon>Gammaproteobacteria</taxon>
        <taxon>Pseudomonadales</taxon>
        <taxon>Pseudomonadaceae</taxon>
        <taxon>Pseudomonas</taxon>
    </lineage>
</organism>
<feature type="transmembrane region" description="Helical" evidence="1">
    <location>
        <begin position="129"/>
        <end position="153"/>
    </location>
</feature>
<feature type="transmembrane region" description="Helical" evidence="1">
    <location>
        <begin position="165"/>
        <end position="184"/>
    </location>
</feature>
<keyword evidence="3" id="KW-1185">Reference proteome</keyword>